<dbReference type="HOGENOM" id="CLU_399373_0_0_2"/>
<dbReference type="OrthoDB" id="42409at2157"/>
<feature type="transmembrane region" description="Helical" evidence="7">
    <location>
        <begin position="33"/>
        <end position="56"/>
    </location>
</feature>
<feature type="transmembrane region" description="Helical" evidence="7">
    <location>
        <begin position="401"/>
        <end position="420"/>
    </location>
</feature>
<name>Q9HJV1_THEAC</name>
<feature type="transmembrane region" description="Helical" evidence="7">
    <location>
        <begin position="62"/>
        <end position="83"/>
    </location>
</feature>
<evidence type="ECO:0000256" key="7">
    <source>
        <dbReference type="SAM" id="Phobius"/>
    </source>
</evidence>
<keyword evidence="3" id="KW-0808">Transferase</keyword>
<proteinExistence type="predicted"/>
<gene>
    <name evidence="8" type="ordered locus">Ta0862</name>
</gene>
<dbReference type="GO" id="GO:0005886">
    <property type="term" value="C:plasma membrane"/>
    <property type="evidence" value="ECO:0007669"/>
    <property type="project" value="UniProtKB-SubCell"/>
</dbReference>
<dbReference type="InParanoid" id="Q9HJV1"/>
<evidence type="ECO:0000256" key="6">
    <source>
        <dbReference type="ARBA" id="ARBA00023136"/>
    </source>
</evidence>
<evidence type="ECO:0000313" key="9">
    <source>
        <dbReference type="Proteomes" id="UP000001024"/>
    </source>
</evidence>
<comment type="subcellular location">
    <subcellularLocation>
        <location evidence="1">Cell membrane</location>
        <topology evidence="1">Multi-pass membrane protein</topology>
    </subcellularLocation>
</comment>
<feature type="transmembrane region" description="Helical" evidence="7">
    <location>
        <begin position="135"/>
        <end position="155"/>
    </location>
</feature>
<dbReference type="GO" id="GO:0016758">
    <property type="term" value="F:hexosyltransferase activity"/>
    <property type="evidence" value="ECO:0007669"/>
    <property type="project" value="InterPro"/>
</dbReference>
<evidence type="ECO:0000256" key="3">
    <source>
        <dbReference type="ARBA" id="ARBA00022679"/>
    </source>
</evidence>
<dbReference type="RefSeq" id="WP_010901272.1">
    <property type="nucleotide sequence ID" value="NC_002578.1"/>
</dbReference>
<keyword evidence="4 7" id="KW-0812">Transmembrane</keyword>
<reference evidence="8 9" key="1">
    <citation type="journal article" date="2000" name="Nature">
        <title>The genome sequence of the thermoacidophilic scavenger Thermoplasma acidophilum.</title>
        <authorList>
            <person name="Ruepp A."/>
            <person name="Graml W."/>
            <person name="Santos-Martinez M.L."/>
            <person name="Koretke K.K."/>
            <person name="Volker C."/>
            <person name="Mewes H.W."/>
            <person name="Frishman D."/>
            <person name="Stocker S."/>
            <person name="Lupas A.N."/>
            <person name="Baumeister W."/>
        </authorList>
    </citation>
    <scope>NUCLEOTIDE SEQUENCE [LARGE SCALE GENOMIC DNA]</scope>
    <source>
        <strain evidence="9">ATCC 25905 / DSM 1728 / JCM 9062 / NBRC 15155 / AMRC-C165</strain>
    </source>
</reference>
<evidence type="ECO:0000256" key="4">
    <source>
        <dbReference type="ARBA" id="ARBA00022692"/>
    </source>
</evidence>
<feature type="transmembrane region" description="Helical" evidence="7">
    <location>
        <begin position="267"/>
        <end position="284"/>
    </location>
</feature>
<dbReference type="InterPro" id="IPR018584">
    <property type="entry name" value="GT87"/>
</dbReference>
<evidence type="ECO:0000256" key="2">
    <source>
        <dbReference type="ARBA" id="ARBA00022475"/>
    </source>
</evidence>
<dbReference type="EMBL" id="AL445065">
    <property type="protein sequence ID" value="CAC11991.1"/>
    <property type="molecule type" value="Genomic_DNA"/>
</dbReference>
<evidence type="ECO:0000256" key="1">
    <source>
        <dbReference type="ARBA" id="ARBA00004651"/>
    </source>
</evidence>
<dbReference type="Proteomes" id="UP000001024">
    <property type="component" value="Chromosome"/>
</dbReference>
<dbReference type="KEGG" id="tac:Ta0862"/>
<dbReference type="Pfam" id="PF09594">
    <property type="entry name" value="GT87"/>
    <property type="match status" value="1"/>
</dbReference>
<dbReference type="EnsemblBacteria" id="CAC11991">
    <property type="protein sequence ID" value="CAC11991"/>
    <property type="gene ID" value="CAC11991"/>
</dbReference>
<evidence type="ECO:0000256" key="5">
    <source>
        <dbReference type="ARBA" id="ARBA00022989"/>
    </source>
</evidence>
<keyword evidence="9" id="KW-1185">Reference proteome</keyword>
<dbReference type="eggNOG" id="arCOG03702">
    <property type="taxonomic scope" value="Archaea"/>
</dbReference>
<protein>
    <submittedName>
        <fullName evidence="8">Hypothetical membrane protein</fullName>
    </submittedName>
</protein>
<evidence type="ECO:0000313" key="8">
    <source>
        <dbReference type="EMBL" id="CAC11991.1"/>
    </source>
</evidence>
<sequence>MLQERSWNLALSVTLIVYAYMAWLSIGYYEVSVLVLVWILVVIAGLLAINATTHIIPAARSALIYSALFVSMILMLAISLKYVSSYYLEDEILIQNNAAYLFVHGQDPYVRSNMLKMFYSSQVPLFNTPMLEGGYVYYLIYPGLSVLLFVPSILFHFNPDYMIAAFNFISIVLLIYYYRKKKLKLQTPLIITAIMVSAFYFGFTVAGVSAIIWVTLLAMAYIFRDRPYISGIMFGLSVAYKQDPAIVFPFLLYFIYKEYGGSHAMKFVVAIVISFFAVNLPFIVMGPMEWITSILSVANQNIIGVGVGPSIISFAGFYHVNPLYFSSVVLILELFLLFLYIRYYNALKYAFFAFPVIVMLFNFRVLISYLMYWPFLVMIVLPDINIQENMLKPLHVKKSHFIALSLVLIVVTGGFTIPLHSSSGSMAIKSIDASSDTISIPNIIDRINITISYEPGNGYPASIPAYFRILTDSAMENYSVNGLLWHANAYLHPGENNISIYPDNSFDLLPSNTSFILIAYYGQMQASYRSPGLYDQPEYPVPDPMFLYPEYSKSEPFPGWQARGNGVDIAYDAQGFNMSSAGWANLTSSIIAGTQDLQNLTLYYNISGSGVYGYVISFSVFNYTVSSDPFSVNLNYTYLIVNKDQGTIKLKDAYEVASEYKWPLNSIRITFFTGPASSIRVEYVGAAYD</sequence>
<feature type="transmembrane region" description="Helical" evidence="7">
    <location>
        <begin position="229"/>
        <end position="255"/>
    </location>
</feature>
<dbReference type="STRING" id="273075.gene:9572076"/>
<keyword evidence="2" id="KW-1003">Cell membrane</keyword>
<feature type="transmembrane region" description="Helical" evidence="7">
    <location>
        <begin position="190"/>
        <end position="223"/>
    </location>
</feature>
<accession>Q9HJV1</accession>
<keyword evidence="5 7" id="KW-1133">Transmembrane helix</keyword>
<feature type="transmembrane region" description="Helical" evidence="7">
    <location>
        <begin position="323"/>
        <end position="343"/>
    </location>
</feature>
<feature type="transmembrane region" description="Helical" evidence="7">
    <location>
        <begin position="161"/>
        <end position="178"/>
    </location>
</feature>
<dbReference type="PaxDb" id="273075-Ta0862"/>
<organism evidence="8 9">
    <name type="scientific">Thermoplasma acidophilum (strain ATCC 25905 / DSM 1728 / JCM 9062 / NBRC 15155 / AMRC-C165)</name>
    <dbReference type="NCBI Taxonomy" id="273075"/>
    <lineage>
        <taxon>Archaea</taxon>
        <taxon>Methanobacteriati</taxon>
        <taxon>Thermoplasmatota</taxon>
        <taxon>Thermoplasmata</taxon>
        <taxon>Thermoplasmatales</taxon>
        <taxon>Thermoplasmataceae</taxon>
        <taxon>Thermoplasma</taxon>
    </lineage>
</organism>
<dbReference type="AlphaFoldDB" id="Q9HJV1"/>
<feature type="transmembrane region" description="Helical" evidence="7">
    <location>
        <begin position="349"/>
        <end position="381"/>
    </location>
</feature>
<keyword evidence="6 7" id="KW-0472">Membrane</keyword>
<feature type="transmembrane region" description="Helical" evidence="7">
    <location>
        <begin position="6"/>
        <end position="26"/>
    </location>
</feature>